<accession>F0SXB3</accession>
<comment type="similarity">
    <text evidence="1">Belongs to the UPF0751 family.</text>
</comment>
<sequence length="102" mass="11286">MSIVVIGGHDGMHKEYKEIIGRRGHQAKVYTQMPPRFEKAIGKPDGVILFTGTVSHKMIVTAVKEAKKNNIKIIRSHSCSTSSLEGLIQQMETTFSSKPSTM</sequence>
<dbReference type="RefSeq" id="WP_013625793.1">
    <property type="nucleotide sequence ID" value="NC_015172.1"/>
</dbReference>
<dbReference type="KEGG" id="sgy:Sgly_2700"/>
<reference evidence="3" key="2">
    <citation type="submission" date="2011-02" db="EMBL/GenBank/DDBJ databases">
        <title>The complete genome of Syntrophobotulus glycolicus DSM 8271.</title>
        <authorList>
            <person name="Lucas S."/>
            <person name="Copeland A."/>
            <person name="Lapidus A."/>
            <person name="Bruce D."/>
            <person name="Goodwin L."/>
            <person name="Pitluck S."/>
            <person name="Kyrpides N."/>
            <person name="Mavromatis K."/>
            <person name="Pagani I."/>
            <person name="Ivanova N."/>
            <person name="Mikhailova N."/>
            <person name="Chertkov O."/>
            <person name="Held B."/>
            <person name="Detter J.C."/>
            <person name="Tapia R."/>
            <person name="Han C."/>
            <person name="Land M."/>
            <person name="Hauser L."/>
            <person name="Markowitz V."/>
            <person name="Cheng J.-F."/>
            <person name="Hugenholtz P."/>
            <person name="Woyke T."/>
            <person name="Wu D."/>
            <person name="Spring S."/>
            <person name="Schroeder M."/>
            <person name="Brambilla E."/>
            <person name="Klenk H.-P."/>
            <person name="Eisen J.A."/>
        </authorList>
    </citation>
    <scope>NUCLEOTIDE SEQUENCE [LARGE SCALE GENOMIC DNA]</scope>
    <source>
        <strain evidence="3">DSM 8271 / FlGlyR</strain>
    </source>
</reference>
<proteinExistence type="inferred from homology"/>
<dbReference type="InterPro" id="IPR016772">
    <property type="entry name" value="UCP020408"/>
</dbReference>
<protein>
    <recommendedName>
        <fullName evidence="4">DUF2325 domain-containing protein</fullName>
    </recommendedName>
</protein>
<evidence type="ECO:0000313" key="3">
    <source>
        <dbReference type="Proteomes" id="UP000007488"/>
    </source>
</evidence>
<reference evidence="2 3" key="1">
    <citation type="journal article" date="2011" name="Stand. Genomic Sci.">
        <title>Complete genome sequence of Syntrophobotulus glycolicus type strain (FlGlyR).</title>
        <authorList>
            <person name="Han C."/>
            <person name="Mwirichia R."/>
            <person name="Chertkov O."/>
            <person name="Held B."/>
            <person name="Lapidus A."/>
            <person name="Nolan M."/>
            <person name="Lucas S."/>
            <person name="Hammon N."/>
            <person name="Deshpande S."/>
            <person name="Cheng J.F."/>
            <person name="Tapia R."/>
            <person name="Goodwin L."/>
            <person name="Pitluck S."/>
            <person name="Huntemann M."/>
            <person name="Liolios K."/>
            <person name="Ivanova N."/>
            <person name="Pagani I."/>
            <person name="Mavromatis K."/>
            <person name="Ovchinikova G."/>
            <person name="Pati A."/>
            <person name="Chen A."/>
            <person name="Palaniappan K."/>
            <person name="Land M."/>
            <person name="Hauser L."/>
            <person name="Brambilla E.M."/>
            <person name="Rohde M."/>
            <person name="Spring S."/>
            <person name="Sikorski J."/>
            <person name="Goker M."/>
            <person name="Woyke T."/>
            <person name="Bristow J."/>
            <person name="Eisen J.A."/>
            <person name="Markowitz V."/>
            <person name="Hugenholtz P."/>
            <person name="Kyrpides N.C."/>
            <person name="Klenk H.P."/>
            <person name="Detter J.C."/>
        </authorList>
    </citation>
    <scope>NUCLEOTIDE SEQUENCE [LARGE SCALE GENOMIC DNA]</scope>
    <source>
        <strain evidence="3">DSM 8271 / FlGlyR</strain>
    </source>
</reference>
<dbReference type="OrthoDB" id="5396775at2"/>
<evidence type="ECO:0008006" key="4">
    <source>
        <dbReference type="Google" id="ProtNLM"/>
    </source>
</evidence>
<dbReference type="eggNOG" id="ENOG5032SEK">
    <property type="taxonomic scope" value="Bacteria"/>
</dbReference>
<dbReference type="STRING" id="645991.Sgly_2700"/>
<dbReference type="HOGENOM" id="CLU_157120_0_0_9"/>
<dbReference type="Proteomes" id="UP000007488">
    <property type="component" value="Chromosome"/>
</dbReference>
<gene>
    <name evidence="2" type="ordered locus">Sgly_2700</name>
</gene>
<keyword evidence="3" id="KW-1185">Reference proteome</keyword>
<evidence type="ECO:0000256" key="1">
    <source>
        <dbReference type="ARBA" id="ARBA00007189"/>
    </source>
</evidence>
<name>F0SXB3_SYNGF</name>
<dbReference type="EMBL" id="CP002547">
    <property type="protein sequence ID" value="ADY56973.1"/>
    <property type="molecule type" value="Genomic_DNA"/>
</dbReference>
<dbReference type="Pfam" id="PF10087">
    <property type="entry name" value="DUF2325"/>
    <property type="match status" value="1"/>
</dbReference>
<dbReference type="AlphaFoldDB" id="F0SXB3"/>
<organism evidence="2 3">
    <name type="scientific">Syntrophobotulus glycolicus (strain DSM 8271 / FlGlyR)</name>
    <dbReference type="NCBI Taxonomy" id="645991"/>
    <lineage>
        <taxon>Bacteria</taxon>
        <taxon>Bacillati</taxon>
        <taxon>Bacillota</taxon>
        <taxon>Clostridia</taxon>
        <taxon>Eubacteriales</taxon>
        <taxon>Desulfitobacteriaceae</taxon>
        <taxon>Syntrophobotulus</taxon>
    </lineage>
</organism>
<evidence type="ECO:0000313" key="2">
    <source>
        <dbReference type="EMBL" id="ADY56973.1"/>
    </source>
</evidence>